<evidence type="ECO:0000256" key="1">
    <source>
        <dbReference type="SAM" id="Phobius"/>
    </source>
</evidence>
<keyword evidence="1" id="KW-0812">Transmembrane</keyword>
<gene>
    <name evidence="2" type="ORF">Pcinc_001836</name>
</gene>
<evidence type="ECO:0000313" key="2">
    <source>
        <dbReference type="EMBL" id="KAK3894375.1"/>
    </source>
</evidence>
<feature type="transmembrane region" description="Helical" evidence="1">
    <location>
        <begin position="162"/>
        <end position="178"/>
    </location>
</feature>
<keyword evidence="1" id="KW-0472">Membrane</keyword>
<sequence length="278" mass="29977">MREGERECKVLVSRHSSDLHAANSCIQRDLSPTRTNSSSQTAPSLHPPLLLAMIVCRTTSRSLRTGCAEKLLSETLLEAIHHLHDGLPSTPSSTLDPSTCYLLPLTPPPVPPPLNPSTCTSSPLPPISISSPLPRTSISSPLLTPITPFTYLLNIYTSRSPIYLLTLLTVPTLIPYTLPSSSQSTYFSPLPLVLMFLYLLLYLSLHSTFCTPRVTSLPPSFTSTVHSSLPSSSRIPLTPSPALLSPYPPPPVILPLSLNILPKCSSPDDAITGGPKYP</sequence>
<protein>
    <submittedName>
        <fullName evidence="2">Uncharacterized protein</fullName>
    </submittedName>
</protein>
<feature type="transmembrane region" description="Helical" evidence="1">
    <location>
        <begin position="184"/>
        <end position="203"/>
    </location>
</feature>
<reference evidence="2" key="1">
    <citation type="submission" date="2023-10" db="EMBL/GenBank/DDBJ databases">
        <title>Genome assemblies of two species of porcelain crab, Petrolisthes cinctipes and Petrolisthes manimaculis (Anomura: Porcellanidae).</title>
        <authorList>
            <person name="Angst P."/>
        </authorList>
    </citation>
    <scope>NUCLEOTIDE SEQUENCE</scope>
    <source>
        <strain evidence="2">PB745_01</strain>
        <tissue evidence="2">Gill</tissue>
    </source>
</reference>
<proteinExistence type="predicted"/>
<accession>A0AAE1GKG8</accession>
<dbReference type="AlphaFoldDB" id="A0AAE1GKG8"/>
<name>A0AAE1GKG8_PETCI</name>
<dbReference type="Proteomes" id="UP001286313">
    <property type="component" value="Unassembled WGS sequence"/>
</dbReference>
<dbReference type="EMBL" id="JAWQEG010000113">
    <property type="protein sequence ID" value="KAK3894375.1"/>
    <property type="molecule type" value="Genomic_DNA"/>
</dbReference>
<evidence type="ECO:0000313" key="3">
    <source>
        <dbReference type="Proteomes" id="UP001286313"/>
    </source>
</evidence>
<keyword evidence="1" id="KW-1133">Transmembrane helix</keyword>
<organism evidence="2 3">
    <name type="scientific">Petrolisthes cinctipes</name>
    <name type="common">Flat porcelain crab</name>
    <dbReference type="NCBI Taxonomy" id="88211"/>
    <lineage>
        <taxon>Eukaryota</taxon>
        <taxon>Metazoa</taxon>
        <taxon>Ecdysozoa</taxon>
        <taxon>Arthropoda</taxon>
        <taxon>Crustacea</taxon>
        <taxon>Multicrustacea</taxon>
        <taxon>Malacostraca</taxon>
        <taxon>Eumalacostraca</taxon>
        <taxon>Eucarida</taxon>
        <taxon>Decapoda</taxon>
        <taxon>Pleocyemata</taxon>
        <taxon>Anomura</taxon>
        <taxon>Galatheoidea</taxon>
        <taxon>Porcellanidae</taxon>
        <taxon>Petrolisthes</taxon>
    </lineage>
</organism>
<keyword evidence="3" id="KW-1185">Reference proteome</keyword>
<comment type="caution">
    <text evidence="2">The sequence shown here is derived from an EMBL/GenBank/DDBJ whole genome shotgun (WGS) entry which is preliminary data.</text>
</comment>